<reference evidence="2" key="1">
    <citation type="submission" date="2019-10" db="EMBL/GenBank/DDBJ databases">
        <authorList>
            <consortium name="DOE Joint Genome Institute"/>
            <person name="Kuo A."/>
            <person name="Miyauchi S."/>
            <person name="Kiss E."/>
            <person name="Drula E."/>
            <person name="Kohler A."/>
            <person name="Sanchez-Garcia M."/>
            <person name="Andreopoulos B."/>
            <person name="Barry K.W."/>
            <person name="Bonito G."/>
            <person name="Buee M."/>
            <person name="Carver A."/>
            <person name="Chen C."/>
            <person name="Cichocki N."/>
            <person name="Clum A."/>
            <person name="Culley D."/>
            <person name="Crous P.W."/>
            <person name="Fauchery L."/>
            <person name="Girlanda M."/>
            <person name="Hayes R."/>
            <person name="Keri Z."/>
            <person name="LaButti K."/>
            <person name="Lipzen A."/>
            <person name="Lombard V."/>
            <person name="Magnuson J."/>
            <person name="Maillard F."/>
            <person name="Morin E."/>
            <person name="Murat C."/>
            <person name="Nolan M."/>
            <person name="Ohm R."/>
            <person name="Pangilinan J."/>
            <person name="Pereira M."/>
            <person name="Perotto S."/>
            <person name="Peter M."/>
            <person name="Riley R."/>
            <person name="Sitrit Y."/>
            <person name="Stielow B."/>
            <person name="Szollosi G."/>
            <person name="Zifcakova L."/>
            <person name="Stursova M."/>
            <person name="Spatafora J.W."/>
            <person name="Tedersoo L."/>
            <person name="Vaario L.-M."/>
            <person name="Yamada A."/>
            <person name="Yan M."/>
            <person name="Wang P."/>
            <person name="Xu J."/>
            <person name="Bruns T."/>
            <person name="Baldrian P."/>
            <person name="Vilgalys R."/>
            <person name="Henrissat B."/>
            <person name="Grigoriev I.V."/>
            <person name="Hibbett D."/>
            <person name="Nagy L.G."/>
            <person name="Martin F.M."/>
        </authorList>
    </citation>
    <scope>NUCLEOTIDE SEQUENCE</scope>
    <source>
        <strain evidence="2">BED1</strain>
    </source>
</reference>
<feature type="region of interest" description="Disordered" evidence="1">
    <location>
        <begin position="86"/>
        <end position="108"/>
    </location>
</feature>
<accession>A0AAD4BIP1</accession>
<name>A0AAD4BIP1_BOLED</name>
<reference evidence="2" key="2">
    <citation type="journal article" date="2020" name="Nat. Commun.">
        <title>Large-scale genome sequencing of mycorrhizal fungi provides insights into the early evolution of symbiotic traits.</title>
        <authorList>
            <person name="Miyauchi S."/>
            <person name="Kiss E."/>
            <person name="Kuo A."/>
            <person name="Drula E."/>
            <person name="Kohler A."/>
            <person name="Sanchez-Garcia M."/>
            <person name="Morin E."/>
            <person name="Andreopoulos B."/>
            <person name="Barry K.W."/>
            <person name="Bonito G."/>
            <person name="Buee M."/>
            <person name="Carver A."/>
            <person name="Chen C."/>
            <person name="Cichocki N."/>
            <person name="Clum A."/>
            <person name="Culley D."/>
            <person name="Crous P.W."/>
            <person name="Fauchery L."/>
            <person name="Girlanda M."/>
            <person name="Hayes R.D."/>
            <person name="Keri Z."/>
            <person name="LaButti K."/>
            <person name="Lipzen A."/>
            <person name="Lombard V."/>
            <person name="Magnuson J."/>
            <person name="Maillard F."/>
            <person name="Murat C."/>
            <person name="Nolan M."/>
            <person name="Ohm R.A."/>
            <person name="Pangilinan J."/>
            <person name="Pereira M.F."/>
            <person name="Perotto S."/>
            <person name="Peter M."/>
            <person name="Pfister S."/>
            <person name="Riley R."/>
            <person name="Sitrit Y."/>
            <person name="Stielow J.B."/>
            <person name="Szollosi G."/>
            <person name="Zifcakova L."/>
            <person name="Stursova M."/>
            <person name="Spatafora J.W."/>
            <person name="Tedersoo L."/>
            <person name="Vaario L.M."/>
            <person name="Yamada A."/>
            <person name="Yan M."/>
            <person name="Wang P."/>
            <person name="Xu J."/>
            <person name="Bruns T."/>
            <person name="Baldrian P."/>
            <person name="Vilgalys R."/>
            <person name="Dunand C."/>
            <person name="Henrissat B."/>
            <person name="Grigoriev I.V."/>
            <person name="Hibbett D."/>
            <person name="Nagy L.G."/>
            <person name="Martin F.M."/>
        </authorList>
    </citation>
    <scope>NUCLEOTIDE SEQUENCE</scope>
    <source>
        <strain evidence="2">BED1</strain>
    </source>
</reference>
<dbReference type="AlphaFoldDB" id="A0AAD4BIP1"/>
<evidence type="ECO:0000313" key="2">
    <source>
        <dbReference type="EMBL" id="KAF8431189.1"/>
    </source>
</evidence>
<evidence type="ECO:0000256" key="1">
    <source>
        <dbReference type="SAM" id="MobiDB-lite"/>
    </source>
</evidence>
<evidence type="ECO:0000313" key="3">
    <source>
        <dbReference type="Proteomes" id="UP001194468"/>
    </source>
</evidence>
<feature type="compositionally biased region" description="Low complexity" evidence="1">
    <location>
        <begin position="39"/>
        <end position="48"/>
    </location>
</feature>
<comment type="caution">
    <text evidence="2">The sequence shown here is derived from an EMBL/GenBank/DDBJ whole genome shotgun (WGS) entry which is preliminary data.</text>
</comment>
<dbReference type="EMBL" id="WHUW01000052">
    <property type="protein sequence ID" value="KAF8431189.1"/>
    <property type="molecule type" value="Genomic_DNA"/>
</dbReference>
<sequence length="108" mass="12484">MEDWWQWNGKTLERNEYSRLRDLPATLDDDAGATREKSLSTSSESTDGSIRHATQTLQQEAGRHRSLAIERDKLLEEIRRAPGFERFHLPKDFSQPRASATPRTGRYP</sequence>
<keyword evidence="3" id="KW-1185">Reference proteome</keyword>
<organism evidence="2 3">
    <name type="scientific">Boletus edulis BED1</name>
    <dbReference type="NCBI Taxonomy" id="1328754"/>
    <lineage>
        <taxon>Eukaryota</taxon>
        <taxon>Fungi</taxon>
        <taxon>Dikarya</taxon>
        <taxon>Basidiomycota</taxon>
        <taxon>Agaricomycotina</taxon>
        <taxon>Agaricomycetes</taxon>
        <taxon>Agaricomycetidae</taxon>
        <taxon>Boletales</taxon>
        <taxon>Boletineae</taxon>
        <taxon>Boletaceae</taxon>
        <taxon>Boletoideae</taxon>
        <taxon>Boletus</taxon>
    </lineage>
</organism>
<protein>
    <submittedName>
        <fullName evidence="2">Uncharacterized protein</fullName>
    </submittedName>
</protein>
<dbReference type="Proteomes" id="UP001194468">
    <property type="component" value="Unassembled WGS sequence"/>
</dbReference>
<proteinExistence type="predicted"/>
<feature type="region of interest" description="Disordered" evidence="1">
    <location>
        <begin position="21"/>
        <end position="64"/>
    </location>
</feature>
<gene>
    <name evidence="2" type="ORF">L210DRAFT_3651245</name>
</gene>